<dbReference type="InterPro" id="IPR001867">
    <property type="entry name" value="OmpR/PhoB-type_DNA-bd"/>
</dbReference>
<dbReference type="Pfam" id="PF03704">
    <property type="entry name" value="BTAD"/>
    <property type="match status" value="1"/>
</dbReference>
<dbReference type="Gene3D" id="1.10.10.10">
    <property type="entry name" value="Winged helix-like DNA-binding domain superfamily/Winged helix DNA-binding domain"/>
    <property type="match status" value="1"/>
</dbReference>
<dbReference type="PANTHER" id="PTHR47691">
    <property type="entry name" value="REGULATOR-RELATED"/>
    <property type="match status" value="1"/>
</dbReference>
<evidence type="ECO:0000313" key="6">
    <source>
        <dbReference type="EMBL" id="SFF28501.1"/>
    </source>
</evidence>
<comment type="similarity">
    <text evidence="1">Belongs to the AfsR/DnrI/RedD regulatory family.</text>
</comment>
<dbReference type="OrthoDB" id="33864at2"/>
<dbReference type="SMART" id="SM01043">
    <property type="entry name" value="BTAD"/>
    <property type="match status" value="1"/>
</dbReference>
<name>A0A1I2HJ69_9ACTN</name>
<evidence type="ECO:0000256" key="1">
    <source>
        <dbReference type="ARBA" id="ARBA00005820"/>
    </source>
</evidence>
<dbReference type="InterPro" id="IPR016032">
    <property type="entry name" value="Sig_transdc_resp-reg_C-effctor"/>
</dbReference>
<dbReference type="EMBL" id="FONV01000008">
    <property type="protein sequence ID" value="SFF28501.1"/>
    <property type="molecule type" value="Genomic_DNA"/>
</dbReference>
<dbReference type="SUPFAM" id="SSF48452">
    <property type="entry name" value="TPR-like"/>
    <property type="match status" value="2"/>
</dbReference>
<keyword evidence="7" id="KW-1185">Reference proteome</keyword>
<dbReference type="PANTHER" id="PTHR47691:SF3">
    <property type="entry name" value="HTH-TYPE TRANSCRIPTIONAL REGULATOR RV0890C-RELATED"/>
    <property type="match status" value="1"/>
</dbReference>
<dbReference type="AlphaFoldDB" id="A0A1I2HJ69"/>
<organism evidence="6 7">
    <name type="scientific">Actinoplanes philippinensis</name>
    <dbReference type="NCBI Taxonomy" id="35752"/>
    <lineage>
        <taxon>Bacteria</taxon>
        <taxon>Bacillati</taxon>
        <taxon>Actinomycetota</taxon>
        <taxon>Actinomycetes</taxon>
        <taxon>Micromonosporales</taxon>
        <taxon>Micromonosporaceae</taxon>
        <taxon>Actinoplanes</taxon>
    </lineage>
</organism>
<dbReference type="GO" id="GO:0006355">
    <property type="term" value="P:regulation of DNA-templated transcription"/>
    <property type="evidence" value="ECO:0007669"/>
    <property type="project" value="InterPro"/>
</dbReference>
<keyword evidence="2" id="KW-0238">DNA-binding</keyword>
<reference evidence="6 7" key="1">
    <citation type="submission" date="2016-10" db="EMBL/GenBank/DDBJ databases">
        <authorList>
            <person name="de Groot N.N."/>
        </authorList>
    </citation>
    <scope>NUCLEOTIDE SEQUENCE [LARGE SCALE GENOMIC DNA]</scope>
    <source>
        <strain evidence="6 7">DSM 43019</strain>
    </source>
</reference>
<evidence type="ECO:0000256" key="2">
    <source>
        <dbReference type="ARBA" id="ARBA00023125"/>
    </source>
</evidence>
<dbReference type="STRING" id="35752.SAMN05421541_108141"/>
<dbReference type="InterPro" id="IPR027417">
    <property type="entry name" value="P-loop_NTPase"/>
</dbReference>
<dbReference type="SMART" id="SM00862">
    <property type="entry name" value="Trans_reg_C"/>
    <property type="match status" value="1"/>
</dbReference>
<dbReference type="Pfam" id="PF00486">
    <property type="entry name" value="Trans_reg_C"/>
    <property type="match status" value="1"/>
</dbReference>
<feature type="domain" description="OmpR/PhoB-type" evidence="4">
    <location>
        <begin position="20"/>
        <end position="95"/>
    </location>
</feature>
<dbReference type="SUPFAM" id="SSF46894">
    <property type="entry name" value="C-terminal effector domain of the bipartite response regulators"/>
    <property type="match status" value="1"/>
</dbReference>
<dbReference type="InterPro" id="IPR036388">
    <property type="entry name" value="WH-like_DNA-bd_sf"/>
</dbReference>
<dbReference type="InterPro" id="IPR011990">
    <property type="entry name" value="TPR-like_helical_dom_sf"/>
</dbReference>
<evidence type="ECO:0000256" key="3">
    <source>
        <dbReference type="SAM" id="MobiDB-lite"/>
    </source>
</evidence>
<dbReference type="Gene3D" id="1.25.40.10">
    <property type="entry name" value="Tetratricopeptide repeat domain"/>
    <property type="match status" value="2"/>
</dbReference>
<protein>
    <submittedName>
        <fullName evidence="6">Predicted ATPase</fullName>
    </submittedName>
</protein>
<dbReference type="InterPro" id="IPR058852">
    <property type="entry name" value="HTH_77"/>
</dbReference>
<dbReference type="GO" id="GO:0003677">
    <property type="term" value="F:DNA binding"/>
    <property type="evidence" value="ECO:0007669"/>
    <property type="project" value="UniProtKB-KW"/>
</dbReference>
<dbReference type="Proteomes" id="UP000199645">
    <property type="component" value="Unassembled WGS sequence"/>
</dbReference>
<dbReference type="GO" id="GO:0000160">
    <property type="term" value="P:phosphorelay signal transduction system"/>
    <property type="evidence" value="ECO:0007669"/>
    <property type="project" value="InterPro"/>
</dbReference>
<dbReference type="SUPFAM" id="SSF52540">
    <property type="entry name" value="P-loop containing nucleoside triphosphate hydrolases"/>
    <property type="match status" value="1"/>
</dbReference>
<dbReference type="CDD" id="cd15831">
    <property type="entry name" value="BTAD"/>
    <property type="match status" value="1"/>
</dbReference>
<sequence>MLQRVLTCRVLGPLEVLTGDDRVDLGGPRPRRLVAALVAARGEPVTEDRLTEAVWGDAPPANPAASLAAYVSRLRRAFGSSGAGALARGAGGWSLAAASDVADFEAAVARGREALRAGRPGDALPALRAALRLWRGRPYPELEEYAGPDRAALTELRSVATEETAAALLAVGDAPAAVRELHPAVREEPYRERRWELLILALYRSARQGEALSALREVRALLADDLGVDPGPELQSLERRLLAQDPALLLAPPSVRPPSLPRPLSRFVGRTAERALLTTALRESRLVTLVGPGGAGKTRLAVEWAADAFLVRLADVRSPGNLPSAVATALGLVETPPRFTGFRGLLVLDNCEHLIEPVGDLVLALLADSPGLRVLATSREALGVDGERLLPVDPLPRADAVTLLTDRIAAVRPGWRPGAGDVAPLDRLAASLDGIPLALELAAARARVLGIEELADLVGERFPALGRSPRGGLSPHATLEATVAWSVDLLPPRDRRLFLRLWPFEGGFTLEGAAALGSDLAALSSLVTRSVVVADTTVTPARYRLLEMIRAYCRDHDPDAVASRAAHAAWVRGLVARTVPELRGARSAWAIRVLNRELPNLRAGLLHDLAADPGAALRTAALLEWFWLRGGHTVEGLQVLTAALEGAPGAPPEDRARALSACAALHWIGGDLAEVRRRLDEAVGALGEPSGDEGHRLLGQLRYYEALLLSTDGDFDSAAAAAREAVALAATTGAAWFGVLPQAALGAALIGQGDVAGGRRLLDTAIGEARRAGYGWSGGLASHLLARSWLSEDPDRAIALLHDAITWFRAEDDLSEVLACLAHGAVALFGIGRTGTAATLVVAVFGHAARRGIRLDNADPPAMAALRSRLAALDDDVRAEAQARAETLTVEEMIGLLSWRAEQPQHTGTGQGAGGYRGTRRSSSVAPARSGG</sequence>
<evidence type="ECO:0000313" key="7">
    <source>
        <dbReference type="Proteomes" id="UP000199645"/>
    </source>
</evidence>
<evidence type="ECO:0000259" key="5">
    <source>
        <dbReference type="SMART" id="SM01043"/>
    </source>
</evidence>
<dbReference type="Pfam" id="PF25872">
    <property type="entry name" value="HTH_77"/>
    <property type="match status" value="1"/>
</dbReference>
<accession>A0A1I2HJ69</accession>
<dbReference type="Gene3D" id="3.40.50.300">
    <property type="entry name" value="P-loop containing nucleotide triphosphate hydrolases"/>
    <property type="match status" value="1"/>
</dbReference>
<feature type="region of interest" description="Disordered" evidence="3">
    <location>
        <begin position="901"/>
        <end position="932"/>
    </location>
</feature>
<feature type="domain" description="Bacterial transcriptional activator" evidence="5">
    <location>
        <begin position="99"/>
        <end position="242"/>
    </location>
</feature>
<evidence type="ECO:0000259" key="4">
    <source>
        <dbReference type="SMART" id="SM00862"/>
    </source>
</evidence>
<proteinExistence type="inferred from homology"/>
<gene>
    <name evidence="6" type="ORF">SAMN05421541_108141</name>
</gene>
<dbReference type="InterPro" id="IPR005158">
    <property type="entry name" value="BTAD"/>
</dbReference>